<dbReference type="EMBL" id="JBICCN010000054">
    <property type="protein sequence ID" value="KAL3097490.1"/>
    <property type="molecule type" value="Genomic_DNA"/>
</dbReference>
<dbReference type="GO" id="GO:0006890">
    <property type="term" value="P:retrograde vesicle-mediated transport, Golgi to endoplasmic reticulum"/>
    <property type="evidence" value="ECO:0007669"/>
    <property type="project" value="UniProtKB-UniRule"/>
</dbReference>
<gene>
    <name evidence="13" type="ORF">niasHS_003938</name>
</gene>
<evidence type="ECO:0000313" key="13">
    <source>
        <dbReference type="EMBL" id="KAL3097490.1"/>
    </source>
</evidence>
<dbReference type="InterPro" id="IPR028565">
    <property type="entry name" value="MHD"/>
</dbReference>
<dbReference type="InterPro" id="IPR011012">
    <property type="entry name" value="Longin-like_dom_sf"/>
</dbReference>
<dbReference type="Pfam" id="PF01217">
    <property type="entry name" value="Clat_adaptor_s"/>
    <property type="match status" value="1"/>
</dbReference>
<comment type="function">
    <text evidence="11">The coatomer is a cytosolic protein complex that binds to dilysine motifs and reversibly associates with Golgi non-clathrin-coated vesicles, which further mediate biosynthetic protein transport from the ER, via the Golgi up to the trans Golgi network.</text>
</comment>
<proteinExistence type="inferred from homology"/>
<dbReference type="CDD" id="cd09254">
    <property type="entry name" value="AP_delta-COPI_MHD"/>
    <property type="match status" value="1"/>
</dbReference>
<keyword evidence="7 11" id="KW-0653">Protein transport</keyword>
<comment type="similarity">
    <text evidence="2 11">Belongs to the adaptor complexes medium subunit family. Delta-COP subfamily.</text>
</comment>
<dbReference type="GO" id="GO:0000139">
    <property type="term" value="C:Golgi membrane"/>
    <property type="evidence" value="ECO:0007669"/>
    <property type="project" value="UniProtKB-SubCell"/>
</dbReference>
<evidence type="ECO:0000256" key="2">
    <source>
        <dbReference type="ARBA" id="ARBA00010516"/>
    </source>
</evidence>
<dbReference type="InterPro" id="IPR027059">
    <property type="entry name" value="Coatomer_dsu"/>
</dbReference>
<evidence type="ECO:0000259" key="12">
    <source>
        <dbReference type="PROSITE" id="PS51072"/>
    </source>
</evidence>
<dbReference type="GO" id="GO:0030126">
    <property type="term" value="C:COPI vesicle coat"/>
    <property type="evidence" value="ECO:0007669"/>
    <property type="project" value="UniProtKB-UniRule"/>
</dbReference>
<dbReference type="Proteomes" id="UP001620645">
    <property type="component" value="Unassembled WGS sequence"/>
</dbReference>
<evidence type="ECO:0000313" key="14">
    <source>
        <dbReference type="Proteomes" id="UP001620645"/>
    </source>
</evidence>
<keyword evidence="14" id="KW-1185">Reference proteome</keyword>
<evidence type="ECO:0000256" key="5">
    <source>
        <dbReference type="ARBA" id="ARBA00022490"/>
    </source>
</evidence>
<dbReference type="InterPro" id="IPR036168">
    <property type="entry name" value="AP2_Mu_C_sf"/>
</dbReference>
<evidence type="ECO:0000256" key="4">
    <source>
        <dbReference type="ARBA" id="ARBA00022448"/>
    </source>
</evidence>
<evidence type="ECO:0000256" key="9">
    <source>
        <dbReference type="ARBA" id="ARBA00023136"/>
    </source>
</evidence>
<keyword evidence="8 11" id="KW-0333">Golgi apparatus</keyword>
<organism evidence="13 14">
    <name type="scientific">Heterodera schachtii</name>
    <name type="common">Sugarbeet cyst nematode worm</name>
    <name type="synonym">Tylenchus schachtii</name>
    <dbReference type="NCBI Taxonomy" id="97005"/>
    <lineage>
        <taxon>Eukaryota</taxon>
        <taxon>Metazoa</taxon>
        <taxon>Ecdysozoa</taxon>
        <taxon>Nematoda</taxon>
        <taxon>Chromadorea</taxon>
        <taxon>Rhabditida</taxon>
        <taxon>Tylenchina</taxon>
        <taxon>Tylenchomorpha</taxon>
        <taxon>Tylenchoidea</taxon>
        <taxon>Heteroderidae</taxon>
        <taxon>Heteroderinae</taxon>
        <taxon>Heterodera</taxon>
    </lineage>
</organism>
<keyword evidence="6 11" id="KW-0931">ER-Golgi transport</keyword>
<name>A0ABD2K3M3_HETSC</name>
<dbReference type="Pfam" id="PF00928">
    <property type="entry name" value="Adap_comp_sub"/>
    <property type="match status" value="1"/>
</dbReference>
<dbReference type="AlphaFoldDB" id="A0ABD2K3M3"/>
<dbReference type="CDD" id="cd14830">
    <property type="entry name" value="Delta_COP_N"/>
    <property type="match status" value="1"/>
</dbReference>
<accession>A0ABD2K3M3</accession>
<comment type="caution">
    <text evidence="13">The sequence shown here is derived from an EMBL/GenBank/DDBJ whole genome shotgun (WGS) entry which is preliminary data.</text>
</comment>
<dbReference type="FunFam" id="3.30.450.60:FF:000003">
    <property type="entry name" value="Coatomer subunit delta"/>
    <property type="match status" value="1"/>
</dbReference>
<dbReference type="InterPro" id="IPR022775">
    <property type="entry name" value="AP_mu_sigma_su"/>
</dbReference>
<dbReference type="Gene3D" id="3.30.450.60">
    <property type="match status" value="1"/>
</dbReference>
<dbReference type="SUPFAM" id="SSF64356">
    <property type="entry name" value="SNARE-like"/>
    <property type="match status" value="1"/>
</dbReference>
<sequence>MVLIAASIFTKSGKALVTRQYVADMTRARLEGLLNAFPKLITSDKAQRQHTFVETNSVRYVYQPMDNIYMVLVTTKASNILEDLETLRLFSRVIPEYCRSNDESEITDKAFDLIFAFDEIVVLGYRESVNLAQIRTFTEMDSHEERVFNQIQIAQQRAAHTLMKEKEKEIKRQEKLKKHLKGGIGGTAASATGISSSQARTELTSVVKDTAPISSLLGGTGGTSLFGGLGQKKQAVPSVGGGKALKLGAKSANEDAFLQQLRHEGEKVLDKESANVTVSMSGSDAAVSNIGVKAGAVHFKCVEKINAVLSRGGGLNSSDSAKIFGSISLCVSDPKFNSVAIQVLNNIKQVSGCRDGDPSHDSKAVQIQVHPNLDKSSWQSKSLLRLKSEQKPYPVGVDVGVLKWSIKLPDEDALPLTLNCWPNESSEGVTVNIEYTLQREDLQLKNVRIVIPLPPATAPVISECEGAYEYLKSKGQILWSIPLVERCNKTGTLEFTTANGNADHFFPVQVHFSSTDSFSKITVESVETMQGDDVEFTDEESIAVVNLANCCLNLKLYLRLSQIHTRCEKNGEQGEHPSEL</sequence>
<evidence type="ECO:0000256" key="7">
    <source>
        <dbReference type="ARBA" id="ARBA00022927"/>
    </source>
</evidence>
<evidence type="ECO:0000256" key="3">
    <source>
        <dbReference type="ARBA" id="ARBA00011775"/>
    </source>
</evidence>
<evidence type="ECO:0000256" key="1">
    <source>
        <dbReference type="ARBA" id="ARBA00004255"/>
    </source>
</evidence>
<evidence type="ECO:0000256" key="10">
    <source>
        <dbReference type="ARBA" id="ARBA00023329"/>
    </source>
</evidence>
<keyword evidence="5 11" id="KW-0963">Cytoplasm</keyword>
<comment type="subunit">
    <text evidence="3 11">Oligomeric complex that consists of at least the alpha, beta, beta', gamma, delta, epsilon and zeta subunits.</text>
</comment>
<evidence type="ECO:0000256" key="8">
    <source>
        <dbReference type="ARBA" id="ARBA00023034"/>
    </source>
</evidence>
<comment type="subcellular location">
    <subcellularLocation>
        <location evidence="11">Cytoplasm</location>
    </subcellularLocation>
    <subcellularLocation>
        <location evidence="1 11">Golgi apparatus membrane</location>
        <topology evidence="1 11">Peripheral membrane protein</topology>
        <orientation evidence="1 11">Cytoplasmic side</orientation>
    </subcellularLocation>
    <subcellularLocation>
        <location evidence="11">Cytoplasmic vesicle</location>
        <location evidence="11">COPI-coated vesicle membrane</location>
        <topology evidence="11">Peripheral membrane protein</topology>
        <orientation evidence="11">Cytoplasmic side</orientation>
    </subcellularLocation>
</comment>
<dbReference type="Gene3D" id="2.60.40.1170">
    <property type="entry name" value="Mu homology domain, subdomain B"/>
    <property type="match status" value="2"/>
</dbReference>
<dbReference type="PANTHER" id="PTHR10121">
    <property type="entry name" value="COATOMER SUBUNIT DELTA"/>
    <property type="match status" value="1"/>
</dbReference>
<dbReference type="GO" id="GO:0015031">
    <property type="term" value="P:protein transport"/>
    <property type="evidence" value="ECO:0007669"/>
    <property type="project" value="UniProtKB-KW"/>
</dbReference>
<reference evidence="13 14" key="1">
    <citation type="submission" date="2024-10" db="EMBL/GenBank/DDBJ databases">
        <authorList>
            <person name="Kim D."/>
        </authorList>
    </citation>
    <scope>NUCLEOTIDE SEQUENCE [LARGE SCALE GENOMIC DNA]</scope>
    <source>
        <strain evidence="13">Taebaek</strain>
    </source>
</reference>
<keyword evidence="10" id="KW-0968">Cytoplasmic vesicle</keyword>
<dbReference type="PROSITE" id="PS51072">
    <property type="entry name" value="MHD"/>
    <property type="match status" value="1"/>
</dbReference>
<feature type="domain" description="MHD" evidence="12">
    <location>
        <begin position="294"/>
        <end position="557"/>
    </location>
</feature>
<evidence type="ECO:0000256" key="6">
    <source>
        <dbReference type="ARBA" id="ARBA00022892"/>
    </source>
</evidence>
<keyword evidence="4 11" id="KW-0813">Transport</keyword>
<protein>
    <recommendedName>
        <fullName evidence="11">Coatomer subunit delta</fullName>
    </recommendedName>
</protein>
<dbReference type="PANTHER" id="PTHR10121:SF0">
    <property type="entry name" value="COATOMER SUBUNIT DELTA"/>
    <property type="match status" value="1"/>
</dbReference>
<evidence type="ECO:0000256" key="11">
    <source>
        <dbReference type="RuleBase" id="RU366052"/>
    </source>
</evidence>
<keyword evidence="9 11" id="KW-0472">Membrane</keyword>
<dbReference type="SUPFAM" id="SSF49447">
    <property type="entry name" value="Second domain of Mu2 adaptin subunit (ap50) of ap2 adaptor"/>
    <property type="match status" value="1"/>
</dbReference>